<protein>
    <submittedName>
        <fullName evidence="1">XamI family restriction endonuclease</fullName>
        <ecNumber evidence="1">3.1.21.-</ecNumber>
    </submittedName>
</protein>
<dbReference type="Proteomes" id="UP001083770">
    <property type="component" value="Unassembled WGS sequence"/>
</dbReference>
<sequence length="300" mass="33902">MTVTDENRRNAEHARKLYIEGADPKGEATDWAESLAQIRPKVVAALRASNNLRDVRSALEEDGGHMLIFRHLLAPPKSQDQFKLLCHEWPKSSERSNRKQKPEVARAVAIVLAEWMDRDIAPWLEANREPTDLERELLIERVISFIAPKLTETQKRNRLSAEQENAVVDLLIDLGWEKLPSVTIDTRAAIPPKHFMNKTRFATATTTAQEVDIACGFKSSYVAAMECKVTNDATNSVKRVNDVLKKAAAWKAHWGSFVETAALLQGVIKPDDVQRLTDEGVKVFWSHDLDAFANWVRSRV</sequence>
<dbReference type="InterPro" id="IPR019072">
    <property type="entry name" value="Restrct_endonuc_II_XamI"/>
</dbReference>
<reference evidence="1" key="1">
    <citation type="submission" date="2022-12" db="EMBL/GenBank/DDBJ databases">
        <title>Bacterial isolates from different developmental stages of Nematostella vectensis.</title>
        <authorList>
            <person name="Fraune S."/>
        </authorList>
    </citation>
    <scope>NUCLEOTIDE SEQUENCE</scope>
    <source>
        <strain evidence="1">G21632-S1</strain>
    </source>
</reference>
<accession>A0ABT4LWQ2</accession>
<dbReference type="RefSeq" id="WP_269402638.1">
    <property type="nucleotide sequence ID" value="NZ_JAPWGW010000003.1"/>
</dbReference>
<evidence type="ECO:0000313" key="1">
    <source>
        <dbReference type="EMBL" id="MCZ4298568.1"/>
    </source>
</evidence>
<keyword evidence="2" id="KW-1185">Reference proteome</keyword>
<organism evidence="1 2">
    <name type="scientific">Henriciella marina</name>
    <dbReference type="NCBI Taxonomy" id="453851"/>
    <lineage>
        <taxon>Bacteria</taxon>
        <taxon>Pseudomonadati</taxon>
        <taxon>Pseudomonadota</taxon>
        <taxon>Alphaproteobacteria</taxon>
        <taxon>Hyphomonadales</taxon>
        <taxon>Hyphomonadaceae</taxon>
        <taxon>Henriciella</taxon>
    </lineage>
</organism>
<gene>
    <name evidence="1" type="ORF">O4G74_10900</name>
</gene>
<name>A0ABT4LWQ2_9PROT</name>
<dbReference type="EC" id="3.1.21.-" evidence="1"/>
<comment type="caution">
    <text evidence="1">The sequence shown here is derived from an EMBL/GenBank/DDBJ whole genome shotgun (WGS) entry which is preliminary data.</text>
</comment>
<proteinExistence type="predicted"/>
<evidence type="ECO:0000313" key="2">
    <source>
        <dbReference type="Proteomes" id="UP001083770"/>
    </source>
</evidence>
<keyword evidence="1" id="KW-0540">Nuclease</keyword>
<keyword evidence="1" id="KW-0378">Hydrolase</keyword>
<keyword evidence="1" id="KW-0255">Endonuclease</keyword>
<dbReference type="Pfam" id="PF09572">
    <property type="entry name" value="RE_XamI"/>
    <property type="match status" value="1"/>
</dbReference>
<dbReference type="EMBL" id="JAPWGW010000003">
    <property type="protein sequence ID" value="MCZ4298568.1"/>
    <property type="molecule type" value="Genomic_DNA"/>
</dbReference>
<dbReference type="GO" id="GO:0016787">
    <property type="term" value="F:hydrolase activity"/>
    <property type="evidence" value="ECO:0007669"/>
    <property type="project" value="UniProtKB-KW"/>
</dbReference>
<dbReference type="GO" id="GO:0004519">
    <property type="term" value="F:endonuclease activity"/>
    <property type="evidence" value="ECO:0007669"/>
    <property type="project" value="UniProtKB-KW"/>
</dbReference>